<gene>
    <name evidence="4" type="ORF">SAMN05216207_100457</name>
</gene>
<organism evidence="4 5">
    <name type="scientific">Pseudonocardia ammonioxydans</name>
    <dbReference type="NCBI Taxonomy" id="260086"/>
    <lineage>
        <taxon>Bacteria</taxon>
        <taxon>Bacillati</taxon>
        <taxon>Actinomycetota</taxon>
        <taxon>Actinomycetes</taxon>
        <taxon>Pseudonocardiales</taxon>
        <taxon>Pseudonocardiaceae</taxon>
        <taxon>Pseudonocardia</taxon>
    </lineage>
</organism>
<evidence type="ECO:0000256" key="1">
    <source>
        <dbReference type="SAM" id="MobiDB-lite"/>
    </source>
</evidence>
<evidence type="ECO:0000259" key="2">
    <source>
        <dbReference type="Pfam" id="PF07905"/>
    </source>
</evidence>
<proteinExistence type="predicted"/>
<sequence>MYPTIAEVLARPEVRSGGPVVRAGREALDREVRWVHVSELAEPAGTLPGEVLILSVGLPVADPTTDPARYVEALRAAGAVGLVVEIGQHLTALPGPLVQAARAAGFPLVELRRTVRFADIVAGVLARILTARHERASFAEHAGTVFRTLTLHRVAPSRVVGEAAALLDGAVVCEDLAHRVLLTGGTPDLRDWRARSRLAGPAGPEGWESAPLGRPGARWGRLVVPVRPAPGAGDRVTTLLGHAADALTLLEPDPAALLRAAHDGLVADLVGATPVDTEGLAVRARACGVPTGGDLEVVVLAGAPLPRLRALADAAVPDVAPDALTATGAAPPDGGAPAGSAPGSAPGDRAPGAAAPAGGAGAATAPAAGRSGDGRVVVLVPASPAPRAEQLVARLPAEVPVVAAVAGPGPFAELPALLREAHLVADARPDSAVTPAVPHRRAGLGVRGLVHRLRDDPRLLGFVEETLGPVLALGTQERARALDGLRALVDAGGVVTDVARRLGTGRPAAYARIRRLSTLLGADLTDPEIRTAVHLALLALPQPRSAESSSTSPIAAIRPSSGRP</sequence>
<dbReference type="EMBL" id="FOUY01000004">
    <property type="protein sequence ID" value="SFM87516.1"/>
    <property type="molecule type" value="Genomic_DNA"/>
</dbReference>
<dbReference type="OrthoDB" id="2973014at2"/>
<keyword evidence="5" id="KW-1185">Reference proteome</keyword>
<dbReference type="RefSeq" id="WP_093338679.1">
    <property type="nucleotide sequence ID" value="NZ_FOUY01000004.1"/>
</dbReference>
<dbReference type="Pfam" id="PF07905">
    <property type="entry name" value="PucR"/>
    <property type="match status" value="1"/>
</dbReference>
<dbReference type="InterPro" id="IPR042070">
    <property type="entry name" value="PucR_C-HTH_sf"/>
</dbReference>
<evidence type="ECO:0000259" key="3">
    <source>
        <dbReference type="Pfam" id="PF13556"/>
    </source>
</evidence>
<dbReference type="Proteomes" id="UP000199614">
    <property type="component" value="Unassembled WGS sequence"/>
</dbReference>
<dbReference type="Gene3D" id="1.10.10.2840">
    <property type="entry name" value="PucR C-terminal helix-turn-helix domain"/>
    <property type="match status" value="1"/>
</dbReference>
<accession>A0A1I4UF11</accession>
<feature type="domain" description="PucR C-terminal helix-turn-helix" evidence="3">
    <location>
        <begin position="484"/>
        <end position="539"/>
    </location>
</feature>
<feature type="domain" description="Purine catabolism PurC-like" evidence="2">
    <location>
        <begin position="7"/>
        <end position="128"/>
    </location>
</feature>
<dbReference type="PANTHER" id="PTHR33744:SF1">
    <property type="entry name" value="DNA-BINDING TRANSCRIPTIONAL ACTIVATOR ADER"/>
    <property type="match status" value="1"/>
</dbReference>
<evidence type="ECO:0000313" key="5">
    <source>
        <dbReference type="Proteomes" id="UP000199614"/>
    </source>
</evidence>
<dbReference type="InterPro" id="IPR025736">
    <property type="entry name" value="PucR_C-HTH_dom"/>
</dbReference>
<dbReference type="InterPro" id="IPR051448">
    <property type="entry name" value="CdaR-like_regulators"/>
</dbReference>
<feature type="region of interest" description="Disordered" evidence="1">
    <location>
        <begin position="545"/>
        <end position="564"/>
    </location>
</feature>
<name>A0A1I4UF11_PSUAM</name>
<dbReference type="Pfam" id="PF13556">
    <property type="entry name" value="HTH_30"/>
    <property type="match status" value="1"/>
</dbReference>
<reference evidence="4 5" key="1">
    <citation type="submission" date="2016-10" db="EMBL/GenBank/DDBJ databases">
        <authorList>
            <person name="de Groot N.N."/>
        </authorList>
    </citation>
    <scope>NUCLEOTIDE SEQUENCE [LARGE SCALE GENOMIC DNA]</scope>
    <source>
        <strain evidence="4 5">CGMCC 4.1877</strain>
    </source>
</reference>
<dbReference type="AlphaFoldDB" id="A0A1I4UF11"/>
<dbReference type="STRING" id="260086.SAMN05216207_100457"/>
<dbReference type="PANTHER" id="PTHR33744">
    <property type="entry name" value="CARBOHYDRATE DIACID REGULATOR"/>
    <property type="match status" value="1"/>
</dbReference>
<protein>
    <submittedName>
        <fullName evidence="4">Transcriptional regulator, CdaR family</fullName>
    </submittedName>
</protein>
<dbReference type="InterPro" id="IPR012914">
    <property type="entry name" value="PucR_dom"/>
</dbReference>
<feature type="region of interest" description="Disordered" evidence="1">
    <location>
        <begin position="323"/>
        <end position="370"/>
    </location>
</feature>
<evidence type="ECO:0000313" key="4">
    <source>
        <dbReference type="EMBL" id="SFM87516.1"/>
    </source>
</evidence>